<evidence type="ECO:0000259" key="1">
    <source>
        <dbReference type="PROSITE" id="PS50191"/>
    </source>
</evidence>
<dbReference type="InterPro" id="IPR036273">
    <property type="entry name" value="CRAL/TRIO_N_dom_sf"/>
</dbReference>
<proteinExistence type="predicted"/>
<name>A0AAW1DDE6_9HEMI</name>
<evidence type="ECO:0000313" key="2">
    <source>
        <dbReference type="EMBL" id="KAK9507042.1"/>
    </source>
</evidence>
<dbReference type="SUPFAM" id="SSF52087">
    <property type="entry name" value="CRAL/TRIO domain"/>
    <property type="match status" value="1"/>
</dbReference>
<dbReference type="CDD" id="cd00170">
    <property type="entry name" value="SEC14"/>
    <property type="match status" value="1"/>
</dbReference>
<organism evidence="2 3">
    <name type="scientific">Rhynocoris fuscipes</name>
    <dbReference type="NCBI Taxonomy" id="488301"/>
    <lineage>
        <taxon>Eukaryota</taxon>
        <taxon>Metazoa</taxon>
        <taxon>Ecdysozoa</taxon>
        <taxon>Arthropoda</taxon>
        <taxon>Hexapoda</taxon>
        <taxon>Insecta</taxon>
        <taxon>Pterygota</taxon>
        <taxon>Neoptera</taxon>
        <taxon>Paraneoptera</taxon>
        <taxon>Hemiptera</taxon>
        <taxon>Heteroptera</taxon>
        <taxon>Panheteroptera</taxon>
        <taxon>Cimicomorpha</taxon>
        <taxon>Reduviidae</taxon>
        <taxon>Harpactorinae</taxon>
        <taxon>Harpactorini</taxon>
        <taxon>Rhynocoris</taxon>
    </lineage>
</organism>
<dbReference type="GO" id="GO:1902936">
    <property type="term" value="F:phosphatidylinositol bisphosphate binding"/>
    <property type="evidence" value="ECO:0007669"/>
    <property type="project" value="TreeGrafter"/>
</dbReference>
<dbReference type="AlphaFoldDB" id="A0AAW1DDE6"/>
<gene>
    <name evidence="2" type="ORF">O3M35_008871</name>
</gene>
<dbReference type="PANTHER" id="PTHR10174:SF213">
    <property type="entry name" value="CRAL-TRIO DOMAIN-CONTAINING PROTEIN"/>
    <property type="match status" value="1"/>
</dbReference>
<sequence length="298" mass="35025">MSVPFLKRLSISNGKNDDCFINIHKTEINEHKEMIDEFRLWCNNKKEIPKTIRDFQLIEFLNAADYNLIEAKQLIYSNYKYREQYANLILSERNPLSPRIQNMWTQMRIFSLPKLTLEGYKIVYVELTDRNATGFDPLTAFNLLFMVIETTLRCEGLFKGYIIIGNANSTTLRHFPLTTFPMLRKLVTFVQESIPIQLKALHVINLSRTAEKIYHLIKPFLKRDLITLIHIHTKGITSLHQSITPDLLPTELDGELATIDHFQTVFRKKVESMKEWFEIEEMERQDNKKANQEANSKK</sequence>
<dbReference type="InterPro" id="IPR036865">
    <property type="entry name" value="CRAL-TRIO_dom_sf"/>
</dbReference>
<protein>
    <recommendedName>
        <fullName evidence="1">CRAL-TRIO domain-containing protein</fullName>
    </recommendedName>
</protein>
<dbReference type="EMBL" id="JAPXFL010000005">
    <property type="protein sequence ID" value="KAK9507042.1"/>
    <property type="molecule type" value="Genomic_DNA"/>
</dbReference>
<evidence type="ECO:0000313" key="3">
    <source>
        <dbReference type="Proteomes" id="UP001461498"/>
    </source>
</evidence>
<dbReference type="SUPFAM" id="SSF46938">
    <property type="entry name" value="CRAL/TRIO N-terminal domain"/>
    <property type="match status" value="1"/>
</dbReference>
<accession>A0AAW1DDE6</accession>
<dbReference type="GO" id="GO:0016020">
    <property type="term" value="C:membrane"/>
    <property type="evidence" value="ECO:0007669"/>
    <property type="project" value="TreeGrafter"/>
</dbReference>
<keyword evidence="3" id="KW-1185">Reference proteome</keyword>
<comment type="caution">
    <text evidence="2">The sequence shown here is derived from an EMBL/GenBank/DDBJ whole genome shotgun (WGS) entry which is preliminary data.</text>
</comment>
<dbReference type="InterPro" id="IPR001251">
    <property type="entry name" value="CRAL-TRIO_dom"/>
</dbReference>
<dbReference type="PROSITE" id="PS50191">
    <property type="entry name" value="CRAL_TRIO"/>
    <property type="match status" value="1"/>
</dbReference>
<feature type="domain" description="CRAL-TRIO" evidence="1">
    <location>
        <begin position="97"/>
        <end position="260"/>
    </location>
</feature>
<dbReference type="PANTHER" id="PTHR10174">
    <property type="entry name" value="ALPHA-TOCOPHEROL TRANSFER PROTEIN-RELATED"/>
    <property type="match status" value="1"/>
</dbReference>
<reference evidence="2 3" key="1">
    <citation type="submission" date="2022-12" db="EMBL/GenBank/DDBJ databases">
        <title>Chromosome-level genome assembly of true bugs.</title>
        <authorList>
            <person name="Ma L."/>
            <person name="Li H."/>
        </authorList>
    </citation>
    <scope>NUCLEOTIDE SEQUENCE [LARGE SCALE GENOMIC DNA]</scope>
    <source>
        <strain evidence="2">Lab_2022b</strain>
    </source>
</reference>
<dbReference type="Pfam" id="PF00650">
    <property type="entry name" value="CRAL_TRIO"/>
    <property type="match status" value="1"/>
</dbReference>
<dbReference type="Gene3D" id="3.40.525.10">
    <property type="entry name" value="CRAL-TRIO lipid binding domain"/>
    <property type="match status" value="1"/>
</dbReference>
<dbReference type="Proteomes" id="UP001461498">
    <property type="component" value="Unassembled WGS sequence"/>
</dbReference>